<keyword evidence="4 6" id="KW-1133">Transmembrane helix</keyword>
<dbReference type="SUPFAM" id="SSF103473">
    <property type="entry name" value="MFS general substrate transporter"/>
    <property type="match status" value="1"/>
</dbReference>
<feature type="transmembrane region" description="Helical" evidence="6">
    <location>
        <begin position="209"/>
        <end position="234"/>
    </location>
</feature>
<proteinExistence type="predicted"/>
<accession>A0A1H1QUV0</accession>
<keyword evidence="3 6" id="KW-0812">Transmembrane</keyword>
<dbReference type="AlphaFoldDB" id="A0A1H1QUV0"/>
<evidence type="ECO:0000256" key="2">
    <source>
        <dbReference type="ARBA" id="ARBA00022475"/>
    </source>
</evidence>
<evidence type="ECO:0000256" key="4">
    <source>
        <dbReference type="ARBA" id="ARBA00022989"/>
    </source>
</evidence>
<protein>
    <submittedName>
        <fullName evidence="8">Predicted arabinose efflux permease, MFS family</fullName>
    </submittedName>
</protein>
<dbReference type="InterPro" id="IPR011701">
    <property type="entry name" value="MFS"/>
</dbReference>
<dbReference type="InterPro" id="IPR036259">
    <property type="entry name" value="MFS_trans_sf"/>
</dbReference>
<dbReference type="RefSeq" id="WP_231939087.1">
    <property type="nucleotide sequence ID" value="NZ_LT629739.1"/>
</dbReference>
<feature type="transmembrane region" description="Helical" evidence="6">
    <location>
        <begin position="275"/>
        <end position="308"/>
    </location>
</feature>
<feature type="domain" description="Major facilitator superfamily (MFS) profile" evidence="7">
    <location>
        <begin position="13"/>
        <end position="383"/>
    </location>
</feature>
<dbReference type="PROSITE" id="PS50850">
    <property type="entry name" value="MFS"/>
    <property type="match status" value="1"/>
</dbReference>
<feature type="transmembrane region" description="Helical" evidence="6">
    <location>
        <begin position="82"/>
        <end position="106"/>
    </location>
</feature>
<evidence type="ECO:0000256" key="3">
    <source>
        <dbReference type="ARBA" id="ARBA00022692"/>
    </source>
</evidence>
<feature type="transmembrane region" description="Helical" evidence="6">
    <location>
        <begin position="362"/>
        <end position="381"/>
    </location>
</feature>
<evidence type="ECO:0000313" key="9">
    <source>
        <dbReference type="Proteomes" id="UP000199700"/>
    </source>
</evidence>
<feature type="transmembrane region" description="Helical" evidence="6">
    <location>
        <begin position="328"/>
        <end position="350"/>
    </location>
</feature>
<feature type="transmembrane region" description="Helical" evidence="6">
    <location>
        <begin position="49"/>
        <end position="70"/>
    </location>
</feature>
<evidence type="ECO:0000256" key="1">
    <source>
        <dbReference type="ARBA" id="ARBA00004651"/>
    </source>
</evidence>
<evidence type="ECO:0000256" key="6">
    <source>
        <dbReference type="SAM" id="Phobius"/>
    </source>
</evidence>
<dbReference type="PANTHER" id="PTHR43124">
    <property type="entry name" value="PURINE EFFLUX PUMP PBUE"/>
    <property type="match status" value="1"/>
</dbReference>
<keyword evidence="5 6" id="KW-0472">Membrane</keyword>
<gene>
    <name evidence="8" type="ORF">SAMN04489751_1636</name>
</gene>
<evidence type="ECO:0000259" key="7">
    <source>
        <dbReference type="PROSITE" id="PS50850"/>
    </source>
</evidence>
<dbReference type="PANTHER" id="PTHR43124:SF3">
    <property type="entry name" value="CHLORAMPHENICOL EFFLUX PUMP RV0191"/>
    <property type="match status" value="1"/>
</dbReference>
<dbReference type="CDD" id="cd17324">
    <property type="entry name" value="MFS_NepI_like"/>
    <property type="match status" value="1"/>
</dbReference>
<dbReference type="Pfam" id="PF07690">
    <property type="entry name" value="MFS_1"/>
    <property type="match status" value="1"/>
</dbReference>
<feature type="transmembrane region" description="Helical" evidence="6">
    <location>
        <begin position="240"/>
        <end position="263"/>
    </location>
</feature>
<feature type="transmembrane region" description="Helical" evidence="6">
    <location>
        <begin position="137"/>
        <end position="159"/>
    </location>
</feature>
<keyword evidence="2" id="KW-1003">Cell membrane</keyword>
<dbReference type="InterPro" id="IPR020846">
    <property type="entry name" value="MFS_dom"/>
</dbReference>
<dbReference type="GO" id="GO:0005886">
    <property type="term" value="C:plasma membrane"/>
    <property type="evidence" value="ECO:0007669"/>
    <property type="project" value="UniProtKB-SubCell"/>
</dbReference>
<dbReference type="GO" id="GO:0022857">
    <property type="term" value="F:transmembrane transporter activity"/>
    <property type="evidence" value="ECO:0007669"/>
    <property type="project" value="InterPro"/>
</dbReference>
<comment type="subcellular location">
    <subcellularLocation>
        <location evidence="1">Cell membrane</location>
        <topology evidence="1">Multi-pass membrane protein</topology>
    </subcellularLocation>
</comment>
<dbReference type="Proteomes" id="UP000199700">
    <property type="component" value="Chromosome"/>
</dbReference>
<dbReference type="STRING" id="629680.SAMN04489751_1636"/>
<evidence type="ECO:0000313" key="8">
    <source>
        <dbReference type="EMBL" id="SDS27268.1"/>
    </source>
</evidence>
<sequence length="391" mass="40466">MSVAAVPHGPTRPPFPVSVAAFVSSFDRFAISPLVVLVAHDLGATLAEALTIASAYFLAYGISQPVWGVLSDRLGRVRLMKATLLAAAVAGMVATFAPNLTILVIARALSGAFYGAVVPTSMTYVGDTVAEAHRQPALTDLMAAIAVGTASATALAGVLAHFADWRIVFAIPAVLAIVCALGLRRLPEPPREEQGGVLAAIRAAITHRWVLIVITLAFIEGAVVLGVLTLLAPALQSQGIGAAIAGLATAAYGVGVIITTRMVKALSRRLSMPRLIAIGGTATVIAFGLLTIHLSTLTVIIAALLLGTTWSFHHSSLQTWATGVLPQARGTVVSLFAGFLFAGSALGTAVGGSLGEDNRWTLLFAITGIVALALTLIIVFSRRVYDGPQRN</sequence>
<dbReference type="InterPro" id="IPR050189">
    <property type="entry name" value="MFS_Efflux_Transporters"/>
</dbReference>
<dbReference type="Gene3D" id="1.20.1250.20">
    <property type="entry name" value="MFS general substrate transporter like domains"/>
    <property type="match status" value="1"/>
</dbReference>
<name>A0A1H1QUV0_BRESA</name>
<organism evidence="8 9">
    <name type="scientific">Brevibacterium sandarakinum</name>
    <dbReference type="NCBI Taxonomy" id="629680"/>
    <lineage>
        <taxon>Bacteria</taxon>
        <taxon>Bacillati</taxon>
        <taxon>Actinomycetota</taxon>
        <taxon>Actinomycetes</taxon>
        <taxon>Micrococcales</taxon>
        <taxon>Brevibacteriaceae</taxon>
        <taxon>Brevibacterium</taxon>
    </lineage>
</organism>
<dbReference type="EMBL" id="LT629739">
    <property type="protein sequence ID" value="SDS27268.1"/>
    <property type="molecule type" value="Genomic_DNA"/>
</dbReference>
<keyword evidence="9" id="KW-1185">Reference proteome</keyword>
<evidence type="ECO:0000256" key="5">
    <source>
        <dbReference type="ARBA" id="ARBA00023136"/>
    </source>
</evidence>
<reference evidence="8" key="1">
    <citation type="submission" date="2016-10" db="EMBL/GenBank/DDBJ databases">
        <authorList>
            <person name="Varghese N."/>
            <person name="Submissions S."/>
        </authorList>
    </citation>
    <scope>NUCLEOTIDE SEQUENCE [LARGE SCALE GENOMIC DNA]</scope>
    <source>
        <strain evidence="8">DSM 22082</strain>
    </source>
</reference>